<evidence type="ECO:0000313" key="9">
    <source>
        <dbReference type="EMBL" id="GAH16294.1"/>
    </source>
</evidence>
<dbReference type="InterPro" id="IPR000550">
    <property type="entry name" value="Hppk"/>
</dbReference>
<sequence>PPIKENLKSVGVEYVLGRKREEKDKSKNKKVDVFLSLGSNVGDRENNLRKAVDMIGDNPHINILEVSSIYETEPMYLKDQNLSLLFILFMSFITSE</sequence>
<keyword evidence="6" id="KW-0067">ATP-binding</keyword>
<evidence type="ECO:0000256" key="4">
    <source>
        <dbReference type="ARBA" id="ARBA00022741"/>
    </source>
</evidence>
<comment type="caution">
    <text evidence="9">The sequence shown here is derived from an EMBL/GenBank/DDBJ whole genome shotgun (WGS) entry which is preliminary data.</text>
</comment>
<keyword evidence="7" id="KW-0289">Folate biosynthesis</keyword>
<dbReference type="UniPathway" id="UPA00077">
    <property type="reaction ID" value="UER00155"/>
</dbReference>
<dbReference type="SUPFAM" id="SSF55083">
    <property type="entry name" value="6-hydroxymethyl-7,8-dihydropterin pyrophosphokinase, HPPK"/>
    <property type="match status" value="1"/>
</dbReference>
<dbReference type="InterPro" id="IPR035907">
    <property type="entry name" value="Hppk_sf"/>
</dbReference>
<dbReference type="GO" id="GO:0046654">
    <property type="term" value="P:tetrahydrofolate biosynthetic process"/>
    <property type="evidence" value="ECO:0007669"/>
    <property type="project" value="UniProtKB-UniPathway"/>
</dbReference>
<comment type="pathway">
    <text evidence="1">Cofactor biosynthesis; tetrahydrofolate biosynthesis; 2-amino-4-hydroxy-6-hydroxymethyl-7,8-dihydropteridine diphosphate from 7,8-dihydroneopterin triphosphate: step 4/4.</text>
</comment>
<proteinExistence type="predicted"/>
<evidence type="ECO:0000256" key="5">
    <source>
        <dbReference type="ARBA" id="ARBA00022777"/>
    </source>
</evidence>
<keyword evidence="4" id="KW-0547">Nucleotide-binding</keyword>
<feature type="non-terminal residue" evidence="9">
    <location>
        <position position="1"/>
    </location>
</feature>
<feature type="domain" description="7,8-dihydro-6-hydroxymethylpterin-pyrophosphokinase" evidence="8">
    <location>
        <begin position="34"/>
        <end position="80"/>
    </location>
</feature>
<dbReference type="GO" id="GO:0046656">
    <property type="term" value="P:folic acid biosynthetic process"/>
    <property type="evidence" value="ECO:0007669"/>
    <property type="project" value="UniProtKB-KW"/>
</dbReference>
<dbReference type="AlphaFoldDB" id="X1EGL7"/>
<dbReference type="GO" id="GO:0003848">
    <property type="term" value="F:2-amino-4-hydroxy-6-hydroxymethyldihydropteridine diphosphokinase activity"/>
    <property type="evidence" value="ECO:0007669"/>
    <property type="project" value="UniProtKB-EC"/>
</dbReference>
<evidence type="ECO:0000256" key="6">
    <source>
        <dbReference type="ARBA" id="ARBA00022840"/>
    </source>
</evidence>
<dbReference type="PANTHER" id="PTHR43071:SF1">
    <property type="entry name" value="2-AMINO-4-HYDROXY-6-HYDROXYMETHYLDIHYDROPTERIDINE PYROPHOSPHOKINASE"/>
    <property type="match status" value="1"/>
</dbReference>
<dbReference type="EMBL" id="BART01036994">
    <property type="protein sequence ID" value="GAH16294.1"/>
    <property type="molecule type" value="Genomic_DNA"/>
</dbReference>
<evidence type="ECO:0000256" key="1">
    <source>
        <dbReference type="ARBA" id="ARBA00005051"/>
    </source>
</evidence>
<dbReference type="Pfam" id="PF01288">
    <property type="entry name" value="HPPK"/>
    <property type="match status" value="1"/>
</dbReference>
<protein>
    <recommendedName>
        <fullName evidence="2">2-amino-4-hydroxy-6-hydroxymethyldihydropteridine diphosphokinase</fullName>
        <ecNumber evidence="2">2.7.6.3</ecNumber>
    </recommendedName>
</protein>
<dbReference type="PANTHER" id="PTHR43071">
    <property type="entry name" value="2-AMINO-4-HYDROXY-6-HYDROXYMETHYLDIHYDROPTERIDINE PYROPHOSPHOKINASE"/>
    <property type="match status" value="1"/>
</dbReference>
<dbReference type="Gene3D" id="3.30.70.560">
    <property type="entry name" value="7,8-Dihydro-6-hydroxymethylpterin-pyrophosphokinase HPPK"/>
    <property type="match status" value="1"/>
</dbReference>
<reference evidence="9" key="1">
    <citation type="journal article" date="2014" name="Front. Microbiol.">
        <title>High frequency of phylogenetically diverse reductive dehalogenase-homologous genes in deep subseafloor sedimentary metagenomes.</title>
        <authorList>
            <person name="Kawai M."/>
            <person name="Futagami T."/>
            <person name="Toyoda A."/>
            <person name="Takaki Y."/>
            <person name="Nishi S."/>
            <person name="Hori S."/>
            <person name="Arai W."/>
            <person name="Tsubouchi T."/>
            <person name="Morono Y."/>
            <person name="Uchiyama I."/>
            <person name="Ito T."/>
            <person name="Fujiyama A."/>
            <person name="Inagaki F."/>
            <person name="Takami H."/>
        </authorList>
    </citation>
    <scope>NUCLEOTIDE SEQUENCE</scope>
    <source>
        <strain evidence="9">Expedition CK06-06</strain>
    </source>
</reference>
<dbReference type="EC" id="2.7.6.3" evidence="2"/>
<evidence type="ECO:0000256" key="3">
    <source>
        <dbReference type="ARBA" id="ARBA00022679"/>
    </source>
</evidence>
<evidence type="ECO:0000256" key="2">
    <source>
        <dbReference type="ARBA" id="ARBA00013253"/>
    </source>
</evidence>
<gene>
    <name evidence="9" type="ORF">S01H4_62119</name>
</gene>
<evidence type="ECO:0000256" key="7">
    <source>
        <dbReference type="ARBA" id="ARBA00022909"/>
    </source>
</evidence>
<keyword evidence="5" id="KW-0418">Kinase</keyword>
<accession>X1EGL7</accession>
<name>X1EGL7_9ZZZZ</name>
<dbReference type="GO" id="GO:0016301">
    <property type="term" value="F:kinase activity"/>
    <property type="evidence" value="ECO:0007669"/>
    <property type="project" value="UniProtKB-KW"/>
</dbReference>
<organism evidence="9">
    <name type="scientific">marine sediment metagenome</name>
    <dbReference type="NCBI Taxonomy" id="412755"/>
    <lineage>
        <taxon>unclassified sequences</taxon>
        <taxon>metagenomes</taxon>
        <taxon>ecological metagenomes</taxon>
    </lineage>
</organism>
<dbReference type="GO" id="GO:0005524">
    <property type="term" value="F:ATP binding"/>
    <property type="evidence" value="ECO:0007669"/>
    <property type="project" value="UniProtKB-KW"/>
</dbReference>
<evidence type="ECO:0000259" key="8">
    <source>
        <dbReference type="Pfam" id="PF01288"/>
    </source>
</evidence>
<keyword evidence="3" id="KW-0808">Transferase</keyword>